<accession>A0A917EL53</accession>
<comment type="similarity">
    <text evidence="1">Belongs to the GHMP kinase family. GalK subfamily.</text>
</comment>
<evidence type="ECO:0000256" key="4">
    <source>
        <dbReference type="ARBA" id="ARBA00022777"/>
    </source>
</evidence>
<feature type="domain" description="GHMP kinase N-terminal" evidence="7">
    <location>
        <begin position="143"/>
        <end position="231"/>
    </location>
</feature>
<dbReference type="InterPro" id="IPR000705">
    <property type="entry name" value="Galactokinase"/>
</dbReference>
<feature type="domain" description="Galactokinase N-terminal" evidence="9">
    <location>
        <begin position="30"/>
        <end position="78"/>
    </location>
</feature>
<dbReference type="GO" id="GO:0005524">
    <property type="term" value="F:ATP binding"/>
    <property type="evidence" value="ECO:0007669"/>
    <property type="project" value="UniProtKB-KW"/>
</dbReference>
<gene>
    <name evidence="10" type="ORF">GCM10011401_00290</name>
</gene>
<evidence type="ECO:0000256" key="6">
    <source>
        <dbReference type="ARBA" id="ARBA00023144"/>
    </source>
</evidence>
<dbReference type="AlphaFoldDB" id="A0A917EL53"/>
<dbReference type="Pfam" id="PF00288">
    <property type="entry name" value="GHMP_kinases_N"/>
    <property type="match status" value="1"/>
</dbReference>
<evidence type="ECO:0000313" key="11">
    <source>
        <dbReference type="Proteomes" id="UP000633136"/>
    </source>
</evidence>
<dbReference type="PROSITE" id="PS00627">
    <property type="entry name" value="GHMP_KINASES_ATP"/>
    <property type="match status" value="1"/>
</dbReference>
<dbReference type="Gene3D" id="3.30.230.10">
    <property type="match status" value="1"/>
</dbReference>
<evidence type="ECO:0000256" key="3">
    <source>
        <dbReference type="ARBA" id="ARBA00022741"/>
    </source>
</evidence>
<dbReference type="EMBL" id="BMIS01000001">
    <property type="protein sequence ID" value="GGE57536.1"/>
    <property type="molecule type" value="Genomic_DNA"/>
</dbReference>
<dbReference type="PANTHER" id="PTHR10457:SF7">
    <property type="entry name" value="GALACTOKINASE-RELATED"/>
    <property type="match status" value="1"/>
</dbReference>
<evidence type="ECO:0000259" key="9">
    <source>
        <dbReference type="Pfam" id="PF10509"/>
    </source>
</evidence>
<comment type="caution">
    <text evidence="10">The sequence shown here is derived from an EMBL/GenBank/DDBJ whole genome shotgun (WGS) entry which is preliminary data.</text>
</comment>
<evidence type="ECO:0000256" key="5">
    <source>
        <dbReference type="ARBA" id="ARBA00022840"/>
    </source>
</evidence>
<reference evidence="10" key="2">
    <citation type="submission" date="2020-09" db="EMBL/GenBank/DDBJ databases">
        <authorList>
            <person name="Sun Q."/>
            <person name="Zhou Y."/>
        </authorList>
    </citation>
    <scope>NUCLEOTIDE SEQUENCE</scope>
    <source>
        <strain evidence="10">CGMCC 1.15388</strain>
    </source>
</reference>
<dbReference type="Proteomes" id="UP000633136">
    <property type="component" value="Unassembled WGS sequence"/>
</dbReference>
<dbReference type="GO" id="GO:0006012">
    <property type="term" value="P:galactose metabolic process"/>
    <property type="evidence" value="ECO:0007669"/>
    <property type="project" value="UniProtKB-KW"/>
</dbReference>
<dbReference type="PRINTS" id="PR00473">
    <property type="entry name" value="GALCTOKINASE"/>
</dbReference>
<dbReference type="InterPro" id="IPR006206">
    <property type="entry name" value="Mevalonate/galactokinase"/>
</dbReference>
<keyword evidence="2" id="KW-0808">Transferase</keyword>
<evidence type="ECO:0000256" key="1">
    <source>
        <dbReference type="ARBA" id="ARBA00006566"/>
    </source>
</evidence>
<dbReference type="InterPro" id="IPR036554">
    <property type="entry name" value="GHMP_kinase_C_sf"/>
</dbReference>
<dbReference type="InterPro" id="IPR020568">
    <property type="entry name" value="Ribosomal_Su5_D2-typ_SF"/>
</dbReference>
<evidence type="ECO:0000259" key="7">
    <source>
        <dbReference type="Pfam" id="PF00288"/>
    </source>
</evidence>
<proteinExistence type="inferred from homology"/>
<evidence type="ECO:0000259" key="8">
    <source>
        <dbReference type="Pfam" id="PF08544"/>
    </source>
</evidence>
<evidence type="ECO:0000313" key="10">
    <source>
        <dbReference type="EMBL" id="GGE57536.1"/>
    </source>
</evidence>
<dbReference type="SUPFAM" id="SSF55060">
    <property type="entry name" value="GHMP Kinase, C-terminal domain"/>
    <property type="match status" value="1"/>
</dbReference>
<dbReference type="GO" id="GO:0005829">
    <property type="term" value="C:cytosol"/>
    <property type="evidence" value="ECO:0007669"/>
    <property type="project" value="TreeGrafter"/>
</dbReference>
<sequence>MAQWCLVRTLDAARHPAGDPEQITADLRAQFLSTFGRDAEGTWFAPGRANLNGEHIDFHGGRCLPMALSHGTYVAAAPRTDGVLQMRTLDPELDSGVIPSGPEAPSWTHYVSGVLWALQGLGTGATGLDDDGDPSLITNLTPEDGFGADLLILSTVPVGGGLSSSAALECACALAFVGLGTPLGHENPEEELTSALTDDHRALLAQACIRAEVEFVGAGTGGLDQTVSLRGAENRILSLDCRDFSVNRLNASCLLRGYRFLAVDTRQAHWLVDGQFAARRAEAEAAGALLGFSVAEGHQLREALPERRPKKLHVTERLTEFDEKTADRTQITGPDGQDYDAASCRRRLKHALMEMLRSEKLHTLLSEEAFGLDHMAAEIGEIMTAGHVSMRDEAEVSLPAADRIVDAALGAGAAGARLIGGGFGGSVLVLVHEDKMHDVAAAALKIDAGLRFLDVAPSAAARVV</sequence>
<protein>
    <submittedName>
        <fullName evidence="10">Galactokinase</fullName>
    </submittedName>
</protein>
<keyword evidence="5" id="KW-0067">ATP-binding</keyword>
<feature type="domain" description="GHMP kinase C-terminal" evidence="8">
    <location>
        <begin position="377"/>
        <end position="442"/>
    </location>
</feature>
<keyword evidence="3" id="KW-0547">Nucleotide-binding</keyword>
<dbReference type="InterPro" id="IPR013750">
    <property type="entry name" value="GHMP_kinase_C_dom"/>
</dbReference>
<keyword evidence="4" id="KW-0418">Kinase</keyword>
<dbReference type="SUPFAM" id="SSF54211">
    <property type="entry name" value="Ribosomal protein S5 domain 2-like"/>
    <property type="match status" value="1"/>
</dbReference>
<dbReference type="Pfam" id="PF08544">
    <property type="entry name" value="GHMP_kinases_C"/>
    <property type="match status" value="1"/>
</dbReference>
<dbReference type="Pfam" id="PF10509">
    <property type="entry name" value="GalKase_gal_bdg"/>
    <property type="match status" value="1"/>
</dbReference>
<dbReference type="InterPro" id="IPR006203">
    <property type="entry name" value="GHMP_knse_ATP-bd_CS"/>
</dbReference>
<dbReference type="PIRSF" id="PIRSF000530">
    <property type="entry name" value="Galactokinase"/>
    <property type="match status" value="1"/>
</dbReference>
<dbReference type="PRINTS" id="PR00959">
    <property type="entry name" value="MEVGALKINASE"/>
</dbReference>
<dbReference type="Gene3D" id="3.30.70.890">
    <property type="entry name" value="GHMP kinase, C-terminal domain"/>
    <property type="match status" value="1"/>
</dbReference>
<reference evidence="10" key="1">
    <citation type="journal article" date="2014" name="Int. J. Syst. Evol. Microbiol.">
        <title>Complete genome sequence of Corynebacterium casei LMG S-19264T (=DSM 44701T), isolated from a smear-ripened cheese.</title>
        <authorList>
            <consortium name="US DOE Joint Genome Institute (JGI-PGF)"/>
            <person name="Walter F."/>
            <person name="Albersmeier A."/>
            <person name="Kalinowski J."/>
            <person name="Ruckert C."/>
        </authorList>
    </citation>
    <scope>NUCLEOTIDE SEQUENCE</scope>
    <source>
        <strain evidence="10">CGMCC 1.15388</strain>
    </source>
</reference>
<dbReference type="InterPro" id="IPR006204">
    <property type="entry name" value="GHMP_kinase_N_dom"/>
</dbReference>
<dbReference type="GO" id="GO:0004335">
    <property type="term" value="F:galactokinase activity"/>
    <property type="evidence" value="ECO:0007669"/>
    <property type="project" value="InterPro"/>
</dbReference>
<dbReference type="InterPro" id="IPR014721">
    <property type="entry name" value="Ribsml_uS5_D2-typ_fold_subgr"/>
</dbReference>
<organism evidence="10 11">
    <name type="scientific">Nesterenkonia cremea</name>
    <dbReference type="NCBI Taxonomy" id="1882340"/>
    <lineage>
        <taxon>Bacteria</taxon>
        <taxon>Bacillati</taxon>
        <taxon>Actinomycetota</taxon>
        <taxon>Actinomycetes</taxon>
        <taxon>Micrococcales</taxon>
        <taxon>Micrococcaceae</taxon>
        <taxon>Nesterenkonia</taxon>
    </lineage>
</organism>
<keyword evidence="6" id="KW-0119">Carbohydrate metabolism</keyword>
<keyword evidence="6" id="KW-0299">Galactose metabolism</keyword>
<evidence type="ECO:0000256" key="2">
    <source>
        <dbReference type="ARBA" id="ARBA00022679"/>
    </source>
</evidence>
<name>A0A917EL53_9MICC</name>
<dbReference type="PANTHER" id="PTHR10457">
    <property type="entry name" value="MEVALONATE KINASE/GALACTOKINASE"/>
    <property type="match status" value="1"/>
</dbReference>
<dbReference type="InterPro" id="IPR019539">
    <property type="entry name" value="GalKase_N"/>
</dbReference>
<keyword evidence="11" id="KW-1185">Reference proteome</keyword>